<dbReference type="InterPro" id="IPR011234">
    <property type="entry name" value="Fumarylacetoacetase-like_C"/>
</dbReference>
<dbReference type="AlphaFoldDB" id="A0A8J4M3E8"/>
<comment type="caution">
    <text evidence="4">The sequence shown here is derived from an EMBL/GenBank/DDBJ whole genome shotgun (WGS) entry which is preliminary data.</text>
</comment>
<evidence type="ECO:0000313" key="5">
    <source>
        <dbReference type="Proteomes" id="UP000677918"/>
    </source>
</evidence>
<dbReference type="Gene3D" id="3.90.850.10">
    <property type="entry name" value="Fumarylacetoacetase-like, C-terminal domain"/>
    <property type="match status" value="1"/>
</dbReference>
<feature type="domain" description="Fumarylacetoacetase-like C-terminal" evidence="3">
    <location>
        <begin position="8"/>
        <end position="206"/>
    </location>
</feature>
<dbReference type="PANTHER" id="PTHR11820:SF7">
    <property type="entry name" value="ACYLPYRUVASE FAHD1, MITOCHONDRIAL"/>
    <property type="match status" value="1"/>
</dbReference>
<evidence type="ECO:0000256" key="1">
    <source>
        <dbReference type="ARBA" id="ARBA00010211"/>
    </source>
</evidence>
<keyword evidence="4" id="KW-0378">Hydrolase</keyword>
<dbReference type="EMBL" id="BOVK01000037">
    <property type="protein sequence ID" value="GIQ69952.1"/>
    <property type="molecule type" value="Genomic_DNA"/>
</dbReference>
<dbReference type="Pfam" id="PF01557">
    <property type="entry name" value="FAA_hydrolase"/>
    <property type="match status" value="1"/>
</dbReference>
<gene>
    <name evidence="4" type="ORF">XYCOK13_27760</name>
</gene>
<keyword evidence="2" id="KW-0479">Metal-binding</keyword>
<reference evidence="4" key="1">
    <citation type="submission" date="2021-04" db="EMBL/GenBank/DDBJ databases">
        <title>Draft genome sequence of Xylanibacillus composti strain K13.</title>
        <authorList>
            <person name="Uke A."/>
            <person name="Chhe C."/>
            <person name="Baramee S."/>
            <person name="Kosugi A."/>
        </authorList>
    </citation>
    <scope>NUCLEOTIDE SEQUENCE</scope>
    <source>
        <strain evidence="4">K13</strain>
    </source>
</reference>
<keyword evidence="5" id="KW-1185">Reference proteome</keyword>
<organism evidence="4 5">
    <name type="scientific">Xylanibacillus composti</name>
    <dbReference type="NCBI Taxonomy" id="1572762"/>
    <lineage>
        <taxon>Bacteria</taxon>
        <taxon>Bacillati</taxon>
        <taxon>Bacillota</taxon>
        <taxon>Bacilli</taxon>
        <taxon>Bacillales</taxon>
        <taxon>Paenibacillaceae</taxon>
        <taxon>Xylanibacillus</taxon>
    </lineage>
</organism>
<protein>
    <submittedName>
        <fullName evidence="4">Fumarylacetoacetate hydrolase</fullName>
    </submittedName>
</protein>
<dbReference type="InterPro" id="IPR036663">
    <property type="entry name" value="Fumarylacetoacetase_C_sf"/>
</dbReference>
<name>A0A8J4M3E8_9BACL</name>
<dbReference type="SUPFAM" id="SSF56529">
    <property type="entry name" value="FAH"/>
    <property type="match status" value="1"/>
</dbReference>
<evidence type="ECO:0000313" key="4">
    <source>
        <dbReference type="EMBL" id="GIQ69952.1"/>
    </source>
</evidence>
<comment type="similarity">
    <text evidence="1">Belongs to the FAH family.</text>
</comment>
<dbReference type="GO" id="GO:0046872">
    <property type="term" value="F:metal ion binding"/>
    <property type="evidence" value="ECO:0007669"/>
    <property type="project" value="UniProtKB-KW"/>
</dbReference>
<sequence>MLATIRNVYCVGRNYKLHAEELGNAVPKSPMIFMKPTHALVPMDGGDIVLPGGYGQVHYEAELVVRIGAAYERGMKAAALVSDFALGIDFTLRDLQEELKQKQHPWLKAKGFRAAAPLTRFLPAAGTEILEAASFSLRINDDEVQRGHVRDMIFDVQTLIDHIGGHYGLAEGDVIYTGTPAGVGRIADGDRMALYWGEEQLGSCRVCLA</sequence>
<dbReference type="Proteomes" id="UP000677918">
    <property type="component" value="Unassembled WGS sequence"/>
</dbReference>
<evidence type="ECO:0000259" key="3">
    <source>
        <dbReference type="Pfam" id="PF01557"/>
    </source>
</evidence>
<dbReference type="RefSeq" id="WP_213412739.1">
    <property type="nucleotide sequence ID" value="NZ_BOVK01000037.1"/>
</dbReference>
<dbReference type="PANTHER" id="PTHR11820">
    <property type="entry name" value="ACYLPYRUVASE"/>
    <property type="match status" value="1"/>
</dbReference>
<dbReference type="GO" id="GO:0018773">
    <property type="term" value="F:acetylpyruvate hydrolase activity"/>
    <property type="evidence" value="ECO:0007669"/>
    <property type="project" value="TreeGrafter"/>
</dbReference>
<accession>A0A8J4M3E8</accession>
<proteinExistence type="inferred from homology"/>
<evidence type="ECO:0000256" key="2">
    <source>
        <dbReference type="ARBA" id="ARBA00022723"/>
    </source>
</evidence>